<comment type="caution">
    <text evidence="2">The sequence shown here is derived from an EMBL/GenBank/DDBJ whole genome shotgun (WGS) entry which is preliminary data.</text>
</comment>
<keyword evidence="1" id="KW-0802">TPR repeat</keyword>
<dbReference type="InterPro" id="IPR019734">
    <property type="entry name" value="TPR_rpt"/>
</dbReference>
<dbReference type="Proteomes" id="UP000239872">
    <property type="component" value="Unassembled WGS sequence"/>
</dbReference>
<dbReference type="PROSITE" id="PS50005">
    <property type="entry name" value="TPR"/>
    <property type="match status" value="1"/>
</dbReference>
<reference evidence="2 3" key="1">
    <citation type="submission" date="2018-01" db="EMBL/GenBank/DDBJ databases">
        <title>A novel member of the phylum Bacteroidetes isolated from glacier ice.</title>
        <authorList>
            <person name="Liu Q."/>
            <person name="Xin Y.-H."/>
        </authorList>
    </citation>
    <scope>NUCLEOTIDE SEQUENCE [LARGE SCALE GENOMIC DNA]</scope>
    <source>
        <strain evidence="2 3">RB1R16</strain>
    </source>
</reference>
<dbReference type="EMBL" id="PPSL01000001">
    <property type="protein sequence ID" value="PQJ12273.1"/>
    <property type="molecule type" value="Genomic_DNA"/>
</dbReference>
<protein>
    <submittedName>
        <fullName evidence="2">Uncharacterized protein</fullName>
    </submittedName>
</protein>
<sequence length="352" mass="40261">MTDKNAIKIISGLLQQAPAAHSKAAGDVDAIIKKYPYFIPARYIKAEQSHSKKAFSSEMLTDTYPYRGNWLMFLDHIQGIKKPVVAATVDLVEEISVVDDQVPAEEIDVLVDDSVSPILLMERDEEILLVEEQIPAEVIEEVVPVVVETVVIEEVVVAENDEDLLKEDEIEEVITVTDEDMQPLTVAEMKEEDIFTPMQSEDYFMQQGIKISRDMPDNIDELAVNNEQDTRDKSLMVMMSFTEWLLHFKTTAEKKNSELEDQKAVRTMWQKEKLSAALEEENDEIPENVFEMAVNSIAREEGLASESLADIYMKQGKYDQAIEMYKKLSLRNPQKNAYFARKIEEILKEKRS</sequence>
<name>A0A2S7SZ92_9BACT</name>
<proteinExistence type="predicted"/>
<evidence type="ECO:0000313" key="3">
    <source>
        <dbReference type="Proteomes" id="UP000239872"/>
    </source>
</evidence>
<dbReference type="RefSeq" id="WP_105037157.1">
    <property type="nucleotide sequence ID" value="NZ_PPSL01000001.1"/>
</dbReference>
<dbReference type="Gene3D" id="1.25.40.10">
    <property type="entry name" value="Tetratricopeptide repeat domain"/>
    <property type="match status" value="1"/>
</dbReference>
<dbReference type="InterPro" id="IPR011990">
    <property type="entry name" value="TPR-like_helical_dom_sf"/>
</dbReference>
<keyword evidence="3" id="KW-1185">Reference proteome</keyword>
<evidence type="ECO:0000256" key="1">
    <source>
        <dbReference type="PROSITE-ProRule" id="PRU00339"/>
    </source>
</evidence>
<dbReference type="OrthoDB" id="594666at2"/>
<gene>
    <name evidence="2" type="ORF">CJD36_000505</name>
</gene>
<feature type="repeat" description="TPR" evidence="1">
    <location>
        <begin position="302"/>
        <end position="335"/>
    </location>
</feature>
<organism evidence="2 3">
    <name type="scientific">Flavipsychrobacter stenotrophus</name>
    <dbReference type="NCBI Taxonomy" id="2077091"/>
    <lineage>
        <taxon>Bacteria</taxon>
        <taxon>Pseudomonadati</taxon>
        <taxon>Bacteroidota</taxon>
        <taxon>Chitinophagia</taxon>
        <taxon>Chitinophagales</taxon>
        <taxon>Chitinophagaceae</taxon>
        <taxon>Flavipsychrobacter</taxon>
    </lineage>
</organism>
<dbReference type="AlphaFoldDB" id="A0A2S7SZ92"/>
<evidence type="ECO:0000313" key="2">
    <source>
        <dbReference type="EMBL" id="PQJ12273.1"/>
    </source>
</evidence>
<accession>A0A2S7SZ92</accession>